<sequence>MAVLRNAATGALRLAGITNIAAANRHHARDSRRPLALLGIACRHCQGSGADG</sequence>
<proteinExistence type="predicted"/>
<keyword evidence="2" id="KW-1185">Reference proteome</keyword>
<comment type="caution">
    <text evidence="1">The sequence shown here is derived from an EMBL/GenBank/DDBJ whole genome shotgun (WGS) entry which is preliminary data.</text>
</comment>
<dbReference type="EMBL" id="JAXOTQ010000091">
    <property type="protein sequence ID" value="MDZ5494621.1"/>
    <property type="molecule type" value="Genomic_DNA"/>
</dbReference>
<accession>A0ABU5JPT9</accession>
<dbReference type="Proteomes" id="UP001290101">
    <property type="component" value="Unassembled WGS sequence"/>
</dbReference>
<gene>
    <name evidence="1" type="ORF">U2F25_35185</name>
</gene>
<evidence type="ECO:0000313" key="2">
    <source>
        <dbReference type="Proteomes" id="UP001290101"/>
    </source>
</evidence>
<protein>
    <submittedName>
        <fullName evidence="1">Uncharacterized protein</fullName>
    </submittedName>
</protein>
<name>A0ABU5JPT9_9ACTN</name>
<dbReference type="RefSeq" id="WP_322444077.1">
    <property type="nucleotide sequence ID" value="NZ_JAXOTQ010000091.1"/>
</dbReference>
<evidence type="ECO:0000313" key="1">
    <source>
        <dbReference type="EMBL" id="MDZ5494621.1"/>
    </source>
</evidence>
<organism evidence="1 2">
    <name type="scientific">Micromonospora sicca</name>
    <dbReference type="NCBI Taxonomy" id="2202420"/>
    <lineage>
        <taxon>Bacteria</taxon>
        <taxon>Bacillati</taxon>
        <taxon>Actinomycetota</taxon>
        <taxon>Actinomycetes</taxon>
        <taxon>Micromonosporales</taxon>
        <taxon>Micromonosporaceae</taxon>
        <taxon>Micromonospora</taxon>
    </lineage>
</organism>
<reference evidence="1 2" key="1">
    <citation type="submission" date="2023-12" db="EMBL/GenBank/DDBJ databases">
        <title>Micromonospora sp. nov., isolated from Atacama Desert.</title>
        <authorList>
            <person name="Carro L."/>
            <person name="Golinska P."/>
            <person name="Klenk H.-P."/>
            <person name="Goodfellow M."/>
        </authorList>
    </citation>
    <scope>NUCLEOTIDE SEQUENCE [LARGE SCALE GENOMIC DNA]</scope>
    <source>
        <strain evidence="1 2">4G53</strain>
    </source>
</reference>